<feature type="compositionally biased region" description="Basic residues" evidence="1">
    <location>
        <begin position="240"/>
        <end position="249"/>
    </location>
</feature>
<sequence length="354" mass="37189">MGLMDKIEGKLHGGSKQQAPTSSEKPLYSSSERQHIEQQANLQNPNSSSTSGQNAMGGSTSTGGDRTHDLRHPVQSATGRAGEGQYGQPGTYGSGTNKLDYNNDGYGETAGGRQKIQAHDPVDPRSVRDQNAIYDNSDRADTHNYSHRDHGYGRSNEQGATNAMSNDNYGSGGRSALENHSAIPTAGGEKVGGLGSGSEHERHSGQGQHHYGRDAAVVGGAGGAGAIGMEEYERRNQHSSGKHGHHGLGHHNQPEQYGGNTMGSSGQQDSSYSSYPNRSHADDVMMGGNGSRAGGHGLGHGHSSERDHGVNQPSSGGMHETSSGLPTEKKLGGAYEAGYRDAMAHAEAERQRQV</sequence>
<feature type="compositionally biased region" description="Gly residues" evidence="1">
    <location>
        <begin position="81"/>
        <end position="93"/>
    </location>
</feature>
<feature type="compositionally biased region" description="Polar residues" evidence="1">
    <location>
        <begin position="155"/>
        <end position="169"/>
    </location>
</feature>
<evidence type="ECO:0000313" key="3">
    <source>
        <dbReference type="Proteomes" id="UP000309340"/>
    </source>
</evidence>
<gene>
    <name evidence="2" type="ORF">B0A55_04772</name>
</gene>
<feature type="compositionally biased region" description="Low complexity" evidence="1">
    <location>
        <begin position="263"/>
        <end position="275"/>
    </location>
</feature>
<feature type="compositionally biased region" description="Basic and acidic residues" evidence="1">
    <location>
        <begin position="1"/>
        <end position="11"/>
    </location>
</feature>
<feature type="compositionally biased region" description="Polar residues" evidence="1">
    <location>
        <begin position="15"/>
        <end position="64"/>
    </location>
</feature>
<feature type="compositionally biased region" description="Basic and acidic residues" evidence="1">
    <location>
        <begin position="136"/>
        <end position="152"/>
    </location>
</feature>
<evidence type="ECO:0000313" key="2">
    <source>
        <dbReference type="EMBL" id="TKA77464.1"/>
    </source>
</evidence>
<accession>A0A4U0XJU1</accession>
<dbReference type="STRING" id="329884.A0A4U0XJU1"/>
<dbReference type="AlphaFoldDB" id="A0A4U0XJU1"/>
<proteinExistence type="predicted"/>
<name>A0A4U0XJU1_9PEZI</name>
<feature type="compositionally biased region" description="Basic and acidic residues" evidence="1">
    <location>
        <begin position="117"/>
        <end position="128"/>
    </location>
</feature>
<evidence type="ECO:0000256" key="1">
    <source>
        <dbReference type="SAM" id="MobiDB-lite"/>
    </source>
</evidence>
<organism evidence="2 3">
    <name type="scientific">Friedmanniomyces simplex</name>
    <dbReference type="NCBI Taxonomy" id="329884"/>
    <lineage>
        <taxon>Eukaryota</taxon>
        <taxon>Fungi</taxon>
        <taxon>Dikarya</taxon>
        <taxon>Ascomycota</taxon>
        <taxon>Pezizomycotina</taxon>
        <taxon>Dothideomycetes</taxon>
        <taxon>Dothideomycetidae</taxon>
        <taxon>Mycosphaerellales</taxon>
        <taxon>Teratosphaeriaceae</taxon>
        <taxon>Friedmanniomyces</taxon>
    </lineage>
</organism>
<reference evidence="2 3" key="1">
    <citation type="submission" date="2017-03" db="EMBL/GenBank/DDBJ databases">
        <title>Genomes of endolithic fungi from Antarctica.</title>
        <authorList>
            <person name="Coleine C."/>
            <person name="Masonjones S."/>
            <person name="Stajich J.E."/>
        </authorList>
    </citation>
    <scope>NUCLEOTIDE SEQUENCE [LARGE SCALE GENOMIC DNA]</scope>
    <source>
        <strain evidence="2 3">CCFEE 5184</strain>
    </source>
</reference>
<protein>
    <submittedName>
        <fullName evidence="2">Uncharacterized protein</fullName>
    </submittedName>
</protein>
<feature type="region of interest" description="Disordered" evidence="1">
    <location>
        <begin position="1"/>
        <end position="219"/>
    </location>
</feature>
<dbReference type="EMBL" id="NAJQ01000137">
    <property type="protein sequence ID" value="TKA77464.1"/>
    <property type="molecule type" value="Genomic_DNA"/>
</dbReference>
<dbReference type="OrthoDB" id="3910803at2759"/>
<feature type="region of interest" description="Disordered" evidence="1">
    <location>
        <begin position="234"/>
        <end position="336"/>
    </location>
</feature>
<keyword evidence="3" id="KW-1185">Reference proteome</keyword>
<feature type="compositionally biased region" description="Polar residues" evidence="1">
    <location>
        <begin position="311"/>
        <end position="325"/>
    </location>
</feature>
<feature type="compositionally biased region" description="Gly residues" evidence="1">
    <location>
        <begin position="287"/>
        <end position="300"/>
    </location>
</feature>
<dbReference type="Proteomes" id="UP000309340">
    <property type="component" value="Unassembled WGS sequence"/>
</dbReference>
<comment type="caution">
    <text evidence="2">The sequence shown here is derived from an EMBL/GenBank/DDBJ whole genome shotgun (WGS) entry which is preliminary data.</text>
</comment>